<proteinExistence type="predicted"/>
<dbReference type="EMBL" id="AP019416">
    <property type="protein sequence ID" value="BBI51751.1"/>
    <property type="molecule type" value="Genomic_DNA"/>
</dbReference>
<dbReference type="InterPro" id="IPR006047">
    <property type="entry name" value="GH13_cat_dom"/>
</dbReference>
<dbReference type="Pfam" id="PF00128">
    <property type="entry name" value="Alpha-amylase"/>
    <property type="match status" value="1"/>
</dbReference>
<keyword evidence="3" id="KW-1185">Reference proteome</keyword>
<gene>
    <name evidence="2" type="ORF">HORIV_41720</name>
</gene>
<dbReference type="Proteomes" id="UP000289555">
    <property type="component" value="Chromosome"/>
</dbReference>
<accession>A0ABN5X4P4</accession>
<evidence type="ECO:0000313" key="3">
    <source>
        <dbReference type="Proteomes" id="UP000289555"/>
    </source>
</evidence>
<dbReference type="Gene3D" id="3.20.20.80">
    <property type="entry name" value="Glycosidases"/>
    <property type="match status" value="1"/>
</dbReference>
<name>A0ABN5X4P4_9GAMM</name>
<evidence type="ECO:0000259" key="1">
    <source>
        <dbReference type="Pfam" id="PF00128"/>
    </source>
</evidence>
<dbReference type="PANTHER" id="PTHR10357">
    <property type="entry name" value="ALPHA-AMYLASE FAMILY MEMBER"/>
    <property type="match status" value="1"/>
</dbReference>
<reference evidence="3" key="1">
    <citation type="journal article" date="2019" name="Microbiol. Resour. Announc.">
        <title>Complete Genome Sequence of Halomonas olivaria, a Moderately Halophilic Bacterium Isolated from Olive Processing Effluents, Obtained by Nanopore Sequencing.</title>
        <authorList>
            <person name="Nagata S."/>
            <person name="Ii K.M."/>
            <person name="Tsukimi T."/>
            <person name="Miura M.C."/>
            <person name="Galipon J."/>
            <person name="Arakawa K."/>
        </authorList>
    </citation>
    <scope>NUCLEOTIDE SEQUENCE [LARGE SCALE GENOMIC DNA]</scope>
    <source>
        <strain evidence="3">TYRC17</strain>
    </source>
</reference>
<protein>
    <recommendedName>
        <fullName evidence="1">Glycosyl hydrolase family 13 catalytic domain-containing protein</fullName>
    </recommendedName>
</protein>
<dbReference type="InterPro" id="IPR017853">
    <property type="entry name" value="GH"/>
</dbReference>
<feature type="domain" description="Glycosyl hydrolase family 13 catalytic" evidence="1">
    <location>
        <begin position="4"/>
        <end position="213"/>
    </location>
</feature>
<dbReference type="PANTHER" id="PTHR10357:SF179">
    <property type="entry name" value="NEUTRAL AND BASIC AMINO ACID TRANSPORT PROTEIN RBAT"/>
    <property type="match status" value="1"/>
</dbReference>
<sequence length="252" mass="28336">MKDLRALMDEYPGTTTVGEIGDDNPLERMAEYTAGGDKLHMAYTFDLLNTPHSARYIHEVLERFQRLAGDAWPCWATSNHDVVRSATRWGAGEDPTAYPKVALAMLCSLRGSVCLYQGEELGLPEADVPFERIQDPYGKVLWPEFKGRDGCRTPMPWSDSEHGGFSSVEPWLPMEASHRDLAVSRQQDDANSTLNALRTMLAFRRQHPALFDGDLTLVDVGETLLGFTRQKGMKRCYAFSTSPPRLRRLACH</sequence>
<dbReference type="SUPFAM" id="SSF51445">
    <property type="entry name" value="(Trans)glycosidases"/>
    <property type="match status" value="1"/>
</dbReference>
<evidence type="ECO:0000313" key="2">
    <source>
        <dbReference type="EMBL" id="BBI51751.1"/>
    </source>
</evidence>
<organism evidence="2 3">
    <name type="scientific">Vreelandella olivaria</name>
    <dbReference type="NCBI Taxonomy" id="390919"/>
    <lineage>
        <taxon>Bacteria</taxon>
        <taxon>Pseudomonadati</taxon>
        <taxon>Pseudomonadota</taxon>
        <taxon>Gammaproteobacteria</taxon>
        <taxon>Oceanospirillales</taxon>
        <taxon>Halomonadaceae</taxon>
        <taxon>Vreelandella</taxon>
    </lineage>
</organism>